<dbReference type="Proteomes" id="UP000003233">
    <property type="component" value="Unassembled WGS sequence"/>
</dbReference>
<dbReference type="HOGENOM" id="CLU_2699387_0_0_0"/>
<dbReference type="InterPro" id="IPR010982">
    <property type="entry name" value="Lambda_DNA-bd_dom_sf"/>
</dbReference>
<dbReference type="PATRIC" id="fig|457404.5.peg.936"/>
<accession>S2L1S9</accession>
<gene>
    <name evidence="1" type="ORF">HMPREF0402_04127</name>
</gene>
<comment type="caution">
    <text evidence="1">The sequence shown here is derived from an EMBL/GenBank/DDBJ whole genome shotgun (WGS) entry which is preliminary data.</text>
</comment>
<dbReference type="EMBL" id="AGWJ02000004">
    <property type="protein sequence ID" value="EPC09150.1"/>
    <property type="molecule type" value="Genomic_DNA"/>
</dbReference>
<keyword evidence="2" id="KW-1185">Reference proteome</keyword>
<dbReference type="SUPFAM" id="SSF47413">
    <property type="entry name" value="lambda repressor-like DNA-binding domains"/>
    <property type="match status" value="1"/>
</dbReference>
<dbReference type="RefSeq" id="WP_016361726.1">
    <property type="nucleotide sequence ID" value="NZ_KE161007.1"/>
</dbReference>
<organism evidence="1 2">
    <name type="scientific">Fusobacterium ulcerans 12-1B</name>
    <dbReference type="NCBI Taxonomy" id="457404"/>
    <lineage>
        <taxon>Bacteria</taxon>
        <taxon>Fusobacteriati</taxon>
        <taxon>Fusobacteriota</taxon>
        <taxon>Fusobacteriia</taxon>
        <taxon>Fusobacteriales</taxon>
        <taxon>Fusobacteriaceae</taxon>
        <taxon>Fusobacterium</taxon>
    </lineage>
</organism>
<protein>
    <recommendedName>
        <fullName evidence="3">HTH cro/C1-type domain-containing protein</fullName>
    </recommendedName>
</protein>
<dbReference type="AlphaFoldDB" id="S2L1S9"/>
<reference evidence="1 2" key="1">
    <citation type="submission" date="2012-07" db="EMBL/GenBank/DDBJ databases">
        <title>The Genome Sequence of Fusobacterium ulcerans 12_1B.</title>
        <authorList>
            <consortium name="The Broad Institute Genome Sequencing Platform"/>
            <person name="Earl A."/>
            <person name="Ward D."/>
            <person name="Feldgarden M."/>
            <person name="Gevers D."/>
            <person name="Strauss J."/>
            <person name="Ambrose C.E."/>
            <person name="Allen-Vercoe E."/>
            <person name="Walker B."/>
            <person name="Young S.K."/>
            <person name="Zeng Q."/>
            <person name="Gargeya S."/>
            <person name="Fitzgerald M."/>
            <person name="Haas B."/>
            <person name="Abouelleil A."/>
            <person name="Alvarado L."/>
            <person name="Arachchi H.M."/>
            <person name="Berlin A.M."/>
            <person name="Chapman S.B."/>
            <person name="Goldberg J."/>
            <person name="Griggs A."/>
            <person name="Gujja S."/>
            <person name="Hansen M."/>
            <person name="Howarth C."/>
            <person name="Imamovic A."/>
            <person name="Larimer J."/>
            <person name="McCowen C."/>
            <person name="Montmayeur A."/>
            <person name="Murphy C."/>
            <person name="Neiman D."/>
            <person name="Pearson M."/>
            <person name="Priest M."/>
            <person name="Roberts A."/>
            <person name="Saif S."/>
            <person name="Shea T."/>
            <person name="Sisk P."/>
            <person name="Sykes S."/>
            <person name="Wortman J."/>
            <person name="Nusbaum C."/>
            <person name="Birren B."/>
        </authorList>
    </citation>
    <scope>NUCLEOTIDE SEQUENCE [LARGE SCALE GENOMIC DNA]</scope>
    <source>
        <strain evidence="1 2">12_1B</strain>
    </source>
</reference>
<proteinExistence type="predicted"/>
<name>S2L1S9_9FUSO</name>
<evidence type="ECO:0000313" key="2">
    <source>
        <dbReference type="Proteomes" id="UP000003233"/>
    </source>
</evidence>
<evidence type="ECO:0000313" key="1">
    <source>
        <dbReference type="EMBL" id="EPC09150.1"/>
    </source>
</evidence>
<sequence length="73" mass="8611">MKEELIELQKKIGEDFLEKIENYKKENDLSYKEVAKLVGISNYYFGNLRNKIKNKGILPSEKVMKKFEKIGIN</sequence>
<dbReference type="GO" id="GO:0003677">
    <property type="term" value="F:DNA binding"/>
    <property type="evidence" value="ECO:0007669"/>
    <property type="project" value="InterPro"/>
</dbReference>
<evidence type="ECO:0008006" key="3">
    <source>
        <dbReference type="Google" id="ProtNLM"/>
    </source>
</evidence>